<dbReference type="PANTHER" id="PTHR45774:SF4">
    <property type="entry name" value="AXUNDEAD, ISOFORM F"/>
    <property type="match status" value="1"/>
</dbReference>
<dbReference type="EMBL" id="JARKHS020002248">
    <property type="protein sequence ID" value="KAK8786963.1"/>
    <property type="molecule type" value="Genomic_DNA"/>
</dbReference>
<gene>
    <name evidence="1" type="ORF">V5799_023268</name>
</gene>
<organism evidence="1 2">
    <name type="scientific">Amblyomma americanum</name>
    <name type="common">Lone star tick</name>
    <dbReference type="NCBI Taxonomy" id="6943"/>
    <lineage>
        <taxon>Eukaryota</taxon>
        <taxon>Metazoa</taxon>
        <taxon>Ecdysozoa</taxon>
        <taxon>Arthropoda</taxon>
        <taxon>Chelicerata</taxon>
        <taxon>Arachnida</taxon>
        <taxon>Acari</taxon>
        <taxon>Parasitiformes</taxon>
        <taxon>Ixodida</taxon>
        <taxon>Ixodoidea</taxon>
        <taxon>Ixodidae</taxon>
        <taxon>Amblyomminae</taxon>
        <taxon>Amblyomma</taxon>
    </lineage>
</organism>
<sequence>MCLDHVKNNMGPEDVCPALDYTVTTGEDGGVTDHATEVIRRSSSSVLFSNTFKTSSQSVVGYVLDNVRYVSENSVLEALHAWGLHQCCHREPSGGQALTVRSVVSCFLPKIRFLTLTPMEFIHGPSLHGLLSDSEALALLCNIIQDGSIPMPDGFSRIRSFRM</sequence>
<comment type="caution">
    <text evidence="1">The sequence shown here is derived from an EMBL/GenBank/DDBJ whole genome shotgun (WGS) entry which is preliminary data.</text>
</comment>
<evidence type="ECO:0000313" key="1">
    <source>
        <dbReference type="EMBL" id="KAK8786963.1"/>
    </source>
</evidence>
<dbReference type="PANTHER" id="PTHR45774">
    <property type="entry name" value="BTB/POZ DOMAIN-CONTAINING"/>
    <property type="match status" value="1"/>
</dbReference>
<protein>
    <submittedName>
        <fullName evidence="1">Uncharacterized protein</fullName>
    </submittedName>
</protein>
<name>A0AAQ4FJP1_AMBAM</name>
<accession>A0AAQ4FJP1</accession>
<proteinExistence type="predicted"/>
<dbReference type="AlphaFoldDB" id="A0AAQ4FJP1"/>
<dbReference type="Proteomes" id="UP001321473">
    <property type="component" value="Unassembled WGS sequence"/>
</dbReference>
<keyword evidence="2" id="KW-1185">Reference proteome</keyword>
<reference evidence="1 2" key="1">
    <citation type="journal article" date="2023" name="Arcadia Sci">
        <title>De novo assembly of a long-read Amblyomma americanum tick genome.</title>
        <authorList>
            <person name="Chou S."/>
            <person name="Poskanzer K.E."/>
            <person name="Rollins M."/>
            <person name="Thuy-Boun P.S."/>
        </authorList>
    </citation>
    <scope>NUCLEOTIDE SEQUENCE [LARGE SCALE GENOMIC DNA]</scope>
    <source>
        <strain evidence="1">F_SG_1</strain>
        <tissue evidence="1">Salivary glands</tissue>
    </source>
</reference>
<evidence type="ECO:0000313" key="2">
    <source>
        <dbReference type="Proteomes" id="UP001321473"/>
    </source>
</evidence>
<dbReference type="GO" id="GO:0022008">
    <property type="term" value="P:neurogenesis"/>
    <property type="evidence" value="ECO:0007669"/>
    <property type="project" value="TreeGrafter"/>
</dbReference>
<dbReference type="GO" id="GO:0005829">
    <property type="term" value="C:cytosol"/>
    <property type="evidence" value="ECO:0007669"/>
    <property type="project" value="TreeGrafter"/>
</dbReference>